<dbReference type="SUPFAM" id="SSF55021">
    <property type="entry name" value="ACT-like"/>
    <property type="match status" value="1"/>
</dbReference>
<sequence>MVRIATLGPKGSDGFHAALQYAPEATVLLFNRISEIVDAFSSNSADYAIIPVYNTREGEVKEYFRLVSQLEEGYWIDNVVLPIHLSLARLPISEGSHQPLQYIVGRGSVFRQCDEYIDGHFPEATLMAVQDIESAFQEIKSEKRGNYAVIESEELVKEFGFELIEREVVSHNRTRFAVIGKNLAPSTGYDATAMITRPLRDRVGMLADILGEFTRRGINILDLQSENDIKTQKLRIYIEVEGHIANRSMREAVERLERVVIQESDSLKVLGSFPRVDMRVKKIKSFGFIGSGAMSTWFADRLQNEGYETYITGRSTELRPEDMIDKVDVVMICVPISVTAATIAQYGKMLRGGQALIILAGESENTLQTAMDTTDPAVEIMFVHNLWGPQAISMKDKNAIIVRTPRSGSFCSEFEAFMYKHGADIYQDSPRKHDLLMGVGQKLPTTISVALAKTLSQHNIDCEDISSHSTLTSIYGILAMARVHNQNPRTYAEIMATKGDGRKIVQSFAKNLLEIVKLAEEGKIQEISDMMEENRQFMTPQFLQSRMKQAKAVDNVLSDGGLKIDL</sequence>
<evidence type="ECO:0000313" key="13">
    <source>
        <dbReference type="Proteomes" id="UP000184603"/>
    </source>
</evidence>
<dbReference type="Proteomes" id="UP000184603">
    <property type="component" value="Unassembled WGS sequence"/>
</dbReference>
<dbReference type="Pfam" id="PF20463">
    <property type="entry name" value="PDH_C"/>
    <property type="match status" value="1"/>
</dbReference>
<evidence type="ECO:0000256" key="8">
    <source>
        <dbReference type="ARBA" id="ARBA00049260"/>
    </source>
</evidence>
<dbReference type="GO" id="GO:0006571">
    <property type="term" value="P:tyrosine biosynthetic process"/>
    <property type="evidence" value="ECO:0007669"/>
    <property type="project" value="UniProtKB-UniPathway"/>
</dbReference>
<dbReference type="GO" id="GO:0008977">
    <property type="term" value="F:prephenate dehydrogenase (NAD+) activity"/>
    <property type="evidence" value="ECO:0007669"/>
    <property type="project" value="UniProtKB-EC"/>
</dbReference>
<dbReference type="PANTHER" id="PTHR21363">
    <property type="entry name" value="PREPHENATE DEHYDROGENASE"/>
    <property type="match status" value="1"/>
</dbReference>
<dbReference type="InterPro" id="IPR050812">
    <property type="entry name" value="Preph/Arog_dehydrog"/>
</dbReference>
<keyword evidence="5" id="KW-0560">Oxidoreductase</keyword>
<dbReference type="PROSITE" id="PS51171">
    <property type="entry name" value="PREPHENATE_DEHYDR_3"/>
    <property type="match status" value="1"/>
</dbReference>
<dbReference type="GO" id="GO:0070403">
    <property type="term" value="F:NAD+ binding"/>
    <property type="evidence" value="ECO:0007669"/>
    <property type="project" value="TreeGrafter"/>
</dbReference>
<dbReference type="UniPathway" id="UPA00122">
    <property type="reaction ID" value="UER00961"/>
</dbReference>
<dbReference type="CDD" id="cd04905">
    <property type="entry name" value="ACT_CM-PDT"/>
    <property type="match status" value="1"/>
</dbReference>
<evidence type="ECO:0000259" key="10">
    <source>
        <dbReference type="PROSITE" id="PS51176"/>
    </source>
</evidence>
<name>A0A1M7Y0Z1_9BACT</name>
<dbReference type="Pfam" id="PF00800">
    <property type="entry name" value="PDT"/>
    <property type="match status" value="1"/>
</dbReference>
<dbReference type="RefSeq" id="WP_073612393.1">
    <property type="nucleotide sequence ID" value="NZ_FRFE01000004.1"/>
</dbReference>
<dbReference type="PROSITE" id="PS51671">
    <property type="entry name" value="ACT"/>
    <property type="match status" value="1"/>
</dbReference>
<comment type="pathway">
    <text evidence="1">Amino-acid biosynthesis; L-tyrosine biosynthesis; (4-hydroxyphenyl)pyruvate from prephenate (NAD(+) route): step 1/1.</text>
</comment>
<dbReference type="InterPro" id="IPR036291">
    <property type="entry name" value="NAD(P)-bd_dom_sf"/>
</dbReference>
<proteinExistence type="predicted"/>
<evidence type="ECO:0000259" key="11">
    <source>
        <dbReference type="PROSITE" id="PS51671"/>
    </source>
</evidence>
<evidence type="ECO:0000256" key="2">
    <source>
        <dbReference type="ARBA" id="ARBA00012068"/>
    </source>
</evidence>
<dbReference type="GO" id="GO:0004665">
    <property type="term" value="F:prephenate dehydrogenase (NADP+) activity"/>
    <property type="evidence" value="ECO:0007669"/>
    <property type="project" value="InterPro"/>
</dbReference>
<dbReference type="InterPro" id="IPR008927">
    <property type="entry name" value="6-PGluconate_DH-like_C_sf"/>
</dbReference>
<keyword evidence="7" id="KW-0057">Aromatic amino acid biosynthesis</keyword>
<dbReference type="AlphaFoldDB" id="A0A1M7Y0Z1"/>
<dbReference type="InterPro" id="IPR046825">
    <property type="entry name" value="PDH_C"/>
</dbReference>
<dbReference type="PROSITE" id="PS51176">
    <property type="entry name" value="PDH_ADH"/>
    <property type="match status" value="1"/>
</dbReference>
<reference evidence="12 13" key="1">
    <citation type="submission" date="2016-12" db="EMBL/GenBank/DDBJ databases">
        <authorList>
            <person name="Song W.-J."/>
            <person name="Kurnit D.M."/>
        </authorList>
    </citation>
    <scope>NUCLEOTIDE SEQUENCE [LARGE SCALE GENOMIC DNA]</scope>
    <source>
        <strain evidence="12 13">DSM 18488</strain>
    </source>
</reference>
<dbReference type="Gene3D" id="1.10.3660.10">
    <property type="entry name" value="6-phosphogluconate dehydrogenase C-terminal like domain"/>
    <property type="match status" value="1"/>
</dbReference>
<keyword evidence="13" id="KW-1185">Reference proteome</keyword>
<dbReference type="Gene3D" id="3.30.70.260">
    <property type="match status" value="1"/>
</dbReference>
<feature type="domain" description="ACT" evidence="11">
    <location>
        <begin position="194"/>
        <end position="272"/>
    </location>
</feature>
<evidence type="ECO:0000256" key="7">
    <source>
        <dbReference type="ARBA" id="ARBA00023141"/>
    </source>
</evidence>
<evidence type="ECO:0000256" key="6">
    <source>
        <dbReference type="ARBA" id="ARBA00023027"/>
    </source>
</evidence>
<dbReference type="STRING" id="1121416.SAMN02745220_01043"/>
<dbReference type="GO" id="GO:0009094">
    <property type="term" value="P:L-phenylalanine biosynthetic process"/>
    <property type="evidence" value="ECO:0007669"/>
    <property type="project" value="UniProtKB-UniPathway"/>
</dbReference>
<evidence type="ECO:0000259" key="9">
    <source>
        <dbReference type="PROSITE" id="PS51171"/>
    </source>
</evidence>
<accession>A0A1M7Y0Z1</accession>
<dbReference type="InterPro" id="IPR001086">
    <property type="entry name" value="Preph_deHydtase"/>
</dbReference>
<evidence type="ECO:0000256" key="5">
    <source>
        <dbReference type="ARBA" id="ARBA00023002"/>
    </source>
</evidence>
<comment type="catalytic activity">
    <reaction evidence="8">
        <text>prephenate + NAD(+) = 3-(4-hydroxyphenyl)pyruvate + CO2 + NADH</text>
        <dbReference type="Rhea" id="RHEA:13869"/>
        <dbReference type="ChEBI" id="CHEBI:16526"/>
        <dbReference type="ChEBI" id="CHEBI:29934"/>
        <dbReference type="ChEBI" id="CHEBI:36242"/>
        <dbReference type="ChEBI" id="CHEBI:57540"/>
        <dbReference type="ChEBI" id="CHEBI:57945"/>
        <dbReference type="EC" id="1.3.1.12"/>
    </reaction>
</comment>
<evidence type="ECO:0000256" key="3">
    <source>
        <dbReference type="ARBA" id="ARBA00016891"/>
    </source>
</evidence>
<feature type="domain" description="Prephenate/arogenate dehydrogenase" evidence="10">
    <location>
        <begin position="284"/>
        <end position="550"/>
    </location>
</feature>
<dbReference type="UniPathway" id="UPA00121">
    <property type="reaction ID" value="UER00345"/>
</dbReference>
<dbReference type="EC" id="1.3.1.12" evidence="2"/>
<dbReference type="InterPro" id="IPR003099">
    <property type="entry name" value="Prephen_DH"/>
</dbReference>
<dbReference type="InterPro" id="IPR045865">
    <property type="entry name" value="ACT-like_dom_sf"/>
</dbReference>
<feature type="domain" description="Prephenate dehydratase" evidence="9">
    <location>
        <begin position="3"/>
        <end position="181"/>
    </location>
</feature>
<protein>
    <recommendedName>
        <fullName evidence="3">Prephenate dehydrogenase</fullName>
        <ecNumber evidence="2">1.3.1.12</ecNumber>
    </recommendedName>
</protein>
<dbReference type="GO" id="GO:0004664">
    <property type="term" value="F:prephenate dehydratase activity"/>
    <property type="evidence" value="ECO:0007669"/>
    <property type="project" value="InterPro"/>
</dbReference>
<evidence type="ECO:0000256" key="1">
    <source>
        <dbReference type="ARBA" id="ARBA00005067"/>
    </source>
</evidence>
<dbReference type="Gene3D" id="3.40.50.720">
    <property type="entry name" value="NAD(P)-binding Rossmann-like Domain"/>
    <property type="match status" value="1"/>
</dbReference>
<keyword evidence="7" id="KW-0028">Amino-acid biosynthesis</keyword>
<dbReference type="SUPFAM" id="SSF53850">
    <property type="entry name" value="Periplasmic binding protein-like II"/>
    <property type="match status" value="1"/>
</dbReference>
<dbReference type="InterPro" id="IPR002912">
    <property type="entry name" value="ACT_dom"/>
</dbReference>
<organism evidence="12 13">
    <name type="scientific">Desulfopila aestuarii DSM 18488</name>
    <dbReference type="NCBI Taxonomy" id="1121416"/>
    <lineage>
        <taxon>Bacteria</taxon>
        <taxon>Pseudomonadati</taxon>
        <taxon>Thermodesulfobacteriota</taxon>
        <taxon>Desulfobulbia</taxon>
        <taxon>Desulfobulbales</taxon>
        <taxon>Desulfocapsaceae</taxon>
        <taxon>Desulfopila</taxon>
    </lineage>
</organism>
<dbReference type="Pfam" id="PF01842">
    <property type="entry name" value="ACT"/>
    <property type="match status" value="1"/>
</dbReference>
<dbReference type="PANTHER" id="PTHR21363:SF0">
    <property type="entry name" value="PREPHENATE DEHYDROGENASE [NADP(+)]"/>
    <property type="match status" value="1"/>
</dbReference>
<dbReference type="SUPFAM" id="SSF51735">
    <property type="entry name" value="NAD(P)-binding Rossmann-fold domains"/>
    <property type="match status" value="1"/>
</dbReference>
<dbReference type="OrthoDB" id="9802281at2"/>
<dbReference type="Gene3D" id="3.40.190.10">
    <property type="entry name" value="Periplasmic binding protein-like II"/>
    <property type="match status" value="2"/>
</dbReference>
<keyword evidence="4" id="KW-0827">Tyrosine biosynthesis</keyword>
<gene>
    <name evidence="12" type="ORF">SAMN02745220_01043</name>
</gene>
<evidence type="ECO:0000256" key="4">
    <source>
        <dbReference type="ARBA" id="ARBA00022498"/>
    </source>
</evidence>
<keyword evidence="6" id="KW-0520">NAD</keyword>
<dbReference type="EMBL" id="FRFE01000004">
    <property type="protein sequence ID" value="SHO45327.1"/>
    <property type="molecule type" value="Genomic_DNA"/>
</dbReference>
<evidence type="ECO:0000313" key="12">
    <source>
        <dbReference type="EMBL" id="SHO45327.1"/>
    </source>
</evidence>
<dbReference type="SUPFAM" id="SSF48179">
    <property type="entry name" value="6-phosphogluconate dehydrogenase C-terminal domain-like"/>
    <property type="match status" value="1"/>
</dbReference>